<dbReference type="OrthoDB" id="9802488at2"/>
<name>A0A4U7JK01_9FIRM</name>
<organism evidence="2 3">
    <name type="scientific">Ruminiclostridium herbifermentans</name>
    <dbReference type="NCBI Taxonomy" id="2488810"/>
    <lineage>
        <taxon>Bacteria</taxon>
        <taxon>Bacillati</taxon>
        <taxon>Bacillota</taxon>
        <taxon>Clostridia</taxon>
        <taxon>Eubacteriales</taxon>
        <taxon>Oscillospiraceae</taxon>
        <taxon>Ruminiclostridium</taxon>
    </lineage>
</organism>
<gene>
    <name evidence="2" type="ORF">EHE19_017200</name>
</gene>
<dbReference type="RefSeq" id="WP_137697332.1">
    <property type="nucleotide sequence ID" value="NZ_CP061336.1"/>
</dbReference>
<dbReference type="PANTHER" id="PTHR35024">
    <property type="entry name" value="HYPOTHETICAL CYTOSOLIC PROTEIN"/>
    <property type="match status" value="1"/>
</dbReference>
<sequence length="143" mass="15284">MFNRQTDFEKATFDTLIGSNTELIGDINSKGIIRIDGKITGNISVQGDLFIGEAASIKGNVTASNIHVAGSIDGDVSSSGLLKLLSTAKLLGDIQVKSFICDEGSIFEGNCKMLETQTSKSLLMGKKKDYKKSSVIDEGQTEM</sequence>
<keyword evidence="3" id="KW-1185">Reference proteome</keyword>
<evidence type="ECO:0000256" key="1">
    <source>
        <dbReference type="ARBA" id="ARBA00044755"/>
    </source>
</evidence>
<comment type="similarity">
    <text evidence="1">Belongs to the bactofilin family.</text>
</comment>
<reference evidence="2 3" key="1">
    <citation type="submission" date="2020-09" db="EMBL/GenBank/DDBJ databases">
        <title>Characterization and genome sequencing of Ruminiclostridium sp. nov. MA18.</title>
        <authorList>
            <person name="Rettenmaier R."/>
            <person name="Kowollik M.-L."/>
            <person name="Liebl W."/>
            <person name="Zverlov V."/>
        </authorList>
    </citation>
    <scope>NUCLEOTIDE SEQUENCE [LARGE SCALE GENOMIC DNA]</scope>
    <source>
        <strain evidence="2 3">MA18</strain>
    </source>
</reference>
<dbReference type="AlphaFoldDB" id="A0A4U7JK01"/>
<evidence type="ECO:0000313" key="3">
    <source>
        <dbReference type="Proteomes" id="UP000306409"/>
    </source>
</evidence>
<dbReference type="KEGG" id="rher:EHE19_017200"/>
<dbReference type="EMBL" id="CP061336">
    <property type="protein sequence ID" value="QNU66565.1"/>
    <property type="molecule type" value="Genomic_DNA"/>
</dbReference>
<dbReference type="Proteomes" id="UP000306409">
    <property type="component" value="Chromosome"/>
</dbReference>
<dbReference type="Pfam" id="PF04519">
    <property type="entry name" value="Bactofilin"/>
    <property type="match status" value="1"/>
</dbReference>
<dbReference type="InterPro" id="IPR007607">
    <property type="entry name" value="BacA/B"/>
</dbReference>
<dbReference type="PANTHER" id="PTHR35024:SF4">
    <property type="entry name" value="POLYMER-FORMING CYTOSKELETAL PROTEIN"/>
    <property type="match status" value="1"/>
</dbReference>
<evidence type="ECO:0000313" key="2">
    <source>
        <dbReference type="EMBL" id="QNU66565.1"/>
    </source>
</evidence>
<proteinExistence type="inferred from homology"/>
<accession>A0A4U7JK01</accession>
<protein>
    <submittedName>
        <fullName evidence="2">Polymer-forming cytoskeletal protein</fullName>
    </submittedName>
</protein>